<accession>T2JUB3</accession>
<gene>
    <name evidence="1" type="ORF">CWATWH0402_3900</name>
</gene>
<name>T2JUB3_CROWT</name>
<sequence>MPTKADLDYISHIRKAEDLDVEITEDTTEDDIEEEKNLLRLFVAVSPNPMVQVTSI</sequence>
<protein>
    <submittedName>
        <fullName evidence="1">Uncharacterized protein</fullName>
    </submittedName>
</protein>
<dbReference type="EMBL" id="CAQN01000965">
    <property type="protein sequence ID" value="CCQ69388.1"/>
    <property type="molecule type" value="Genomic_DNA"/>
</dbReference>
<reference evidence="1 2" key="1">
    <citation type="submission" date="2013-01" db="EMBL/GenBank/DDBJ databases">
        <authorList>
            <person name="Bench S."/>
        </authorList>
    </citation>
    <scope>NUCLEOTIDE SEQUENCE [LARGE SCALE GENOMIC DNA]</scope>
    <source>
        <strain evidence="1 2">WH 0402</strain>
    </source>
</reference>
<reference evidence="1 2" key="2">
    <citation type="submission" date="2013-09" db="EMBL/GenBank/DDBJ databases">
        <title>Whole genome comparison of six Crocosphaera watsonii strains with differing phenotypes.</title>
        <authorList>
            <person name="Bench S.R."/>
            <person name="Heller P."/>
            <person name="Frank I."/>
            <person name="Arciniega M."/>
            <person name="Shilova I.N."/>
            <person name="Zehr J.P."/>
        </authorList>
    </citation>
    <scope>NUCLEOTIDE SEQUENCE [LARGE SCALE GENOMIC DNA]</scope>
    <source>
        <strain evidence="1 2">WH 0402</strain>
    </source>
</reference>
<proteinExistence type="predicted"/>
<comment type="caution">
    <text evidence="1">The sequence shown here is derived from an EMBL/GenBank/DDBJ whole genome shotgun (WGS) entry which is preliminary data.</text>
</comment>
<dbReference type="Proteomes" id="UP000018130">
    <property type="component" value="Unassembled WGS sequence"/>
</dbReference>
<dbReference type="AlphaFoldDB" id="T2JUB3"/>
<evidence type="ECO:0000313" key="1">
    <source>
        <dbReference type="EMBL" id="CCQ69388.1"/>
    </source>
</evidence>
<organism evidence="1 2">
    <name type="scientific">Crocosphaera watsonii WH 0402</name>
    <dbReference type="NCBI Taxonomy" id="1284629"/>
    <lineage>
        <taxon>Bacteria</taxon>
        <taxon>Bacillati</taxon>
        <taxon>Cyanobacteriota</taxon>
        <taxon>Cyanophyceae</taxon>
        <taxon>Oscillatoriophycideae</taxon>
        <taxon>Chroococcales</taxon>
        <taxon>Aphanothecaceae</taxon>
        <taxon>Crocosphaera</taxon>
    </lineage>
</organism>
<evidence type="ECO:0000313" key="2">
    <source>
        <dbReference type="Proteomes" id="UP000018130"/>
    </source>
</evidence>